<evidence type="ECO:0000256" key="3">
    <source>
        <dbReference type="ARBA" id="ARBA00023125"/>
    </source>
</evidence>
<dbReference type="InterPro" id="IPR001867">
    <property type="entry name" value="OmpR/PhoB-type_DNA-bd"/>
</dbReference>
<dbReference type="Pfam" id="PF00486">
    <property type="entry name" value="Trans_reg_C"/>
    <property type="match status" value="1"/>
</dbReference>
<accession>A0A4R2IFJ4</accession>
<proteinExistence type="inferred from homology"/>
<reference evidence="8 9" key="1">
    <citation type="journal article" date="2015" name="Stand. Genomic Sci.">
        <title>Genomic Encyclopedia of Bacterial and Archaeal Type Strains, Phase III: the genomes of soil and plant-associated and newly described type strains.</title>
        <authorList>
            <person name="Whitman W.B."/>
            <person name="Woyke T."/>
            <person name="Klenk H.P."/>
            <person name="Zhou Y."/>
            <person name="Lilburn T.G."/>
            <person name="Beck B.J."/>
            <person name="De Vos P."/>
            <person name="Vandamme P."/>
            <person name="Eisen J.A."/>
            <person name="Garrity G."/>
            <person name="Hugenholtz P."/>
            <person name="Kyrpides N.C."/>
        </authorList>
    </citation>
    <scope>NUCLEOTIDE SEQUENCE [LARGE SCALE GENOMIC DNA]</scope>
    <source>
        <strain evidence="8 9">VKM Ac-2541</strain>
    </source>
</reference>
<gene>
    <name evidence="8" type="ORF">EV646_11360</name>
</gene>
<dbReference type="GO" id="GO:0000160">
    <property type="term" value="P:phosphorelay signal transduction system"/>
    <property type="evidence" value="ECO:0007669"/>
    <property type="project" value="InterPro"/>
</dbReference>
<evidence type="ECO:0000256" key="2">
    <source>
        <dbReference type="ARBA" id="ARBA00023015"/>
    </source>
</evidence>
<evidence type="ECO:0000259" key="7">
    <source>
        <dbReference type="PROSITE" id="PS51755"/>
    </source>
</evidence>
<sequence length="1078" mass="116302">MTTAEGQSAPGDGNTQLALQILGATRVWRDGVEVDPGPRQQVYLLTLLLARAGGPVSTSQLIDLIWGDDMPRSAMNIVQKYVGALRRVLEPALSARAAGSYIHRHSSGYRFDPGNVSLDLAEFRELVRRARAAVAGQWAEDAVAAYEQALGKWHGPAGDGLTSEANAVPLFASVNRELFDACLEAARVAVPLGQAKRILQPLRLAAWIAPYDETLQATLMIALAAAGQQSEALSVFDTVRTRLADELGVDPGQTLREAHQQVLVRTETTSPSRSLERLPAPPVSVEADLDRTGDRDRSSRARQPGRLIGRRAELALLRHAVDSATFGRPQVVLVEGPPGVGKSRLLHEVVEDARDQGAFTAWGRCHDGDGAPAMWPWIQIVRTLMSAVPQDQAERWMTTQLGALLNQSGDVPPTRPDPRAQSRLYEQVISLAGTVAAKQSVVVVVDDLHWADQTSLQLFEHLARSLPARCVLAGALRDHAPAPHEELQHLLAALARHDGHRRLVLGPLEPTDVAELVRREIGQTPTPGIARSIQARTEGNPFFVVELARFMADSGDLTNADAVQAAVPATVRDIVRDRTSQLDDEERRLIAIAALMGRDIDVRLLSRAAGIDPSLCLKYLETLQTHGLLHAPPDATGEWRFAHDLVRESVVRSTPISETSRLHLQAADALESVAVHNETRAEALAHHLLAAGPLADAARTAEALVAAGRIAARRSAYDVAEKDLDIAAGVARSAGLAGIELTALTELTAIIGIHAGFVGTTMDHLDRAESIARALGREREATGFLFSRFLAHAQGLRVRTAGRLARRLLDDGQRSADPVVQASGHHAWGVYQWSSGNVGAAYRSLSRTAALIRAERDAEPLRFRLQMLTPVMLALNTALHGDLATAREEFGNIEADAVNDPYAISIWGSFSVTAAAAAGDHDWALRAAETAIALDPDFAFAFSGSYIRLARLWALAMSGADPAASGTEVDHIIETFLVDPPRSNLATWYALLAEIQLADGNAAAAAAALDKAETFISAYGERYAEGLVLLMRARTLHSQGRPMETVRATAQEARALSTTREAHLFARRAETFLAELSR</sequence>
<feature type="DNA-binding region" description="OmpR/PhoB-type" evidence="5">
    <location>
        <begin position="7"/>
        <end position="113"/>
    </location>
</feature>
<evidence type="ECO:0000256" key="5">
    <source>
        <dbReference type="PROSITE-ProRule" id="PRU01091"/>
    </source>
</evidence>
<dbReference type="PANTHER" id="PTHR35807:SF1">
    <property type="entry name" value="TRANSCRIPTIONAL REGULATOR REDD"/>
    <property type="match status" value="1"/>
</dbReference>
<organism evidence="8 9">
    <name type="scientific">Kribbella antiqua</name>
    <dbReference type="NCBI Taxonomy" id="2512217"/>
    <lineage>
        <taxon>Bacteria</taxon>
        <taxon>Bacillati</taxon>
        <taxon>Actinomycetota</taxon>
        <taxon>Actinomycetes</taxon>
        <taxon>Propionibacteriales</taxon>
        <taxon>Kribbellaceae</taxon>
        <taxon>Kribbella</taxon>
    </lineage>
</organism>
<dbReference type="InterPro" id="IPR011990">
    <property type="entry name" value="TPR-like_helical_dom_sf"/>
</dbReference>
<dbReference type="Gene3D" id="3.40.50.300">
    <property type="entry name" value="P-loop containing nucleotide triphosphate hydrolases"/>
    <property type="match status" value="1"/>
</dbReference>
<dbReference type="SUPFAM" id="SSF52540">
    <property type="entry name" value="P-loop containing nucleoside triphosphate hydrolases"/>
    <property type="match status" value="1"/>
</dbReference>
<keyword evidence="4" id="KW-0804">Transcription</keyword>
<dbReference type="PANTHER" id="PTHR35807">
    <property type="entry name" value="TRANSCRIPTIONAL REGULATOR REDD-RELATED"/>
    <property type="match status" value="1"/>
</dbReference>
<dbReference type="CDD" id="cd15831">
    <property type="entry name" value="BTAD"/>
    <property type="match status" value="1"/>
</dbReference>
<evidence type="ECO:0000256" key="4">
    <source>
        <dbReference type="ARBA" id="ARBA00023163"/>
    </source>
</evidence>
<dbReference type="EMBL" id="SLWR01000013">
    <property type="protein sequence ID" value="TCO42438.1"/>
    <property type="molecule type" value="Genomic_DNA"/>
</dbReference>
<comment type="caution">
    <text evidence="8">The sequence shown here is derived from an EMBL/GenBank/DDBJ whole genome shotgun (WGS) entry which is preliminary data.</text>
</comment>
<dbReference type="InterPro" id="IPR005158">
    <property type="entry name" value="BTAD"/>
</dbReference>
<keyword evidence="3 5" id="KW-0238">DNA-binding</keyword>
<dbReference type="Pfam" id="PF13191">
    <property type="entry name" value="AAA_16"/>
    <property type="match status" value="1"/>
</dbReference>
<dbReference type="InterPro" id="IPR027417">
    <property type="entry name" value="P-loop_NTPase"/>
</dbReference>
<feature type="domain" description="OmpR/PhoB-type" evidence="7">
    <location>
        <begin position="7"/>
        <end position="113"/>
    </location>
</feature>
<keyword evidence="9" id="KW-1185">Reference proteome</keyword>
<protein>
    <submittedName>
        <fullName evidence="8">Transcriptional regulator</fullName>
    </submittedName>
</protein>
<dbReference type="InterPro" id="IPR051677">
    <property type="entry name" value="AfsR-DnrI-RedD_regulator"/>
</dbReference>
<dbReference type="InterPro" id="IPR041664">
    <property type="entry name" value="AAA_16"/>
</dbReference>
<dbReference type="Proteomes" id="UP000295573">
    <property type="component" value="Unassembled WGS sequence"/>
</dbReference>
<name>A0A4R2IFJ4_9ACTN</name>
<dbReference type="GO" id="GO:0006355">
    <property type="term" value="P:regulation of DNA-templated transcription"/>
    <property type="evidence" value="ECO:0007669"/>
    <property type="project" value="InterPro"/>
</dbReference>
<dbReference type="GO" id="GO:0003677">
    <property type="term" value="F:DNA binding"/>
    <property type="evidence" value="ECO:0007669"/>
    <property type="project" value="UniProtKB-UniRule"/>
</dbReference>
<dbReference type="AlphaFoldDB" id="A0A4R2IFJ4"/>
<dbReference type="SMART" id="SM00862">
    <property type="entry name" value="Trans_reg_C"/>
    <property type="match status" value="1"/>
</dbReference>
<dbReference type="Gene3D" id="1.10.10.10">
    <property type="entry name" value="Winged helix-like DNA-binding domain superfamily/Winged helix DNA-binding domain"/>
    <property type="match status" value="1"/>
</dbReference>
<dbReference type="SMART" id="SM01043">
    <property type="entry name" value="BTAD"/>
    <property type="match status" value="1"/>
</dbReference>
<keyword evidence="2" id="KW-0805">Transcription regulation</keyword>
<evidence type="ECO:0000256" key="6">
    <source>
        <dbReference type="SAM" id="MobiDB-lite"/>
    </source>
</evidence>
<dbReference type="InterPro" id="IPR016032">
    <property type="entry name" value="Sig_transdc_resp-reg_C-effctor"/>
</dbReference>
<dbReference type="Gene3D" id="1.25.40.10">
    <property type="entry name" value="Tetratricopeptide repeat domain"/>
    <property type="match status" value="1"/>
</dbReference>
<evidence type="ECO:0000313" key="9">
    <source>
        <dbReference type="Proteomes" id="UP000295573"/>
    </source>
</evidence>
<comment type="similarity">
    <text evidence="1">Belongs to the AfsR/DnrI/RedD regulatory family.</text>
</comment>
<dbReference type="SUPFAM" id="SSF48452">
    <property type="entry name" value="TPR-like"/>
    <property type="match status" value="1"/>
</dbReference>
<dbReference type="SUPFAM" id="SSF46894">
    <property type="entry name" value="C-terminal effector domain of the bipartite response regulators"/>
    <property type="match status" value="1"/>
</dbReference>
<evidence type="ECO:0000313" key="8">
    <source>
        <dbReference type="EMBL" id="TCO42438.1"/>
    </source>
</evidence>
<dbReference type="Pfam" id="PF03704">
    <property type="entry name" value="BTAD"/>
    <property type="match status" value="1"/>
</dbReference>
<dbReference type="PROSITE" id="PS51755">
    <property type="entry name" value="OMPR_PHOB"/>
    <property type="match status" value="1"/>
</dbReference>
<feature type="region of interest" description="Disordered" evidence="6">
    <location>
        <begin position="264"/>
        <end position="304"/>
    </location>
</feature>
<evidence type="ECO:0000256" key="1">
    <source>
        <dbReference type="ARBA" id="ARBA00005820"/>
    </source>
</evidence>
<dbReference type="OrthoDB" id="3795727at2"/>
<dbReference type="RefSeq" id="WP_132155297.1">
    <property type="nucleotide sequence ID" value="NZ_SLWR01000013.1"/>
</dbReference>
<dbReference type="InterPro" id="IPR036388">
    <property type="entry name" value="WH-like_DNA-bd_sf"/>
</dbReference>
<feature type="compositionally biased region" description="Basic and acidic residues" evidence="6">
    <location>
        <begin position="288"/>
        <end position="299"/>
    </location>
</feature>